<evidence type="ECO:0000256" key="1">
    <source>
        <dbReference type="SAM" id="Phobius"/>
    </source>
</evidence>
<feature type="transmembrane region" description="Helical" evidence="1">
    <location>
        <begin position="177"/>
        <end position="196"/>
    </location>
</feature>
<dbReference type="SUPFAM" id="SSF55073">
    <property type="entry name" value="Nucleotide cyclase"/>
    <property type="match status" value="1"/>
</dbReference>
<evidence type="ECO:0000313" key="4">
    <source>
        <dbReference type="Proteomes" id="UP000214618"/>
    </source>
</evidence>
<reference evidence="3 4" key="1">
    <citation type="submission" date="2016-10" db="EMBL/GenBank/DDBJ databases">
        <title>The whole genome sequencing and assembly of Bacillus simplex DSM 1321 strain.</title>
        <authorList>
            <person name="Park M.-K."/>
            <person name="Lee Y.-J."/>
            <person name="Yi H."/>
            <person name="Bahn Y.-S."/>
            <person name="Kim J.F."/>
            <person name="Lee D.-W."/>
        </authorList>
    </citation>
    <scope>NUCLEOTIDE SEQUENCE [LARGE SCALE GENOMIC DNA]</scope>
    <source>
        <strain evidence="3 4">DSM 1321</strain>
    </source>
</reference>
<feature type="transmembrane region" description="Helical" evidence="1">
    <location>
        <begin position="6"/>
        <end position="26"/>
    </location>
</feature>
<dbReference type="GO" id="GO:0005886">
    <property type="term" value="C:plasma membrane"/>
    <property type="evidence" value="ECO:0007669"/>
    <property type="project" value="TreeGrafter"/>
</dbReference>
<feature type="transmembrane region" description="Helical" evidence="1">
    <location>
        <begin position="38"/>
        <end position="55"/>
    </location>
</feature>
<dbReference type="EMBL" id="CP017704">
    <property type="protein sequence ID" value="ASS97070.1"/>
    <property type="molecule type" value="Genomic_DNA"/>
</dbReference>
<dbReference type="SMART" id="SM00267">
    <property type="entry name" value="GGDEF"/>
    <property type="match status" value="1"/>
</dbReference>
<dbReference type="PROSITE" id="PS50887">
    <property type="entry name" value="GGDEF"/>
    <property type="match status" value="1"/>
</dbReference>
<dbReference type="InterPro" id="IPR000160">
    <property type="entry name" value="GGDEF_dom"/>
</dbReference>
<dbReference type="PANTHER" id="PTHR45138:SF9">
    <property type="entry name" value="DIGUANYLATE CYCLASE DGCM-RELATED"/>
    <property type="match status" value="1"/>
</dbReference>
<dbReference type="InterPro" id="IPR050469">
    <property type="entry name" value="Diguanylate_Cyclase"/>
</dbReference>
<dbReference type="Pfam" id="PF16927">
    <property type="entry name" value="HisKA_7TM"/>
    <property type="match status" value="1"/>
</dbReference>
<accession>A0A223EPA3</accession>
<dbReference type="OrthoDB" id="9759607at2"/>
<sequence length="516" mass="58173">MPRELLLYILVVIMAGALSLFLCLFAQLKFKDAPGAKPYILVTLLSSIFTFSYAFELSSTSLEQIIFWLRVEYLALPFIPVFLLLMCIEYVGHRIKKVWKYALFIIPFITIFMHYTNDLHHFYYKSMGLRGESPFPIIKLVGGPWFYVHSLFLFLCVMISIIILLKQVKKSSFRFRMQISMMVAGLLIPIIANYYYINGLSSYGIDLGPVSMSITFIFHGAALLTFQMFNVAPIARETVFESMKEGVIVLNQQGLIVDYNHGMRKVIPMLDEHSIGKSITSVLNGNHHLRGIIDLKQDSDFNCSINGDMVHYHIGFSPVFNKSNLPIGQIITFADVTERVLMLEKLKQLASLDGLTQILNRTFFIKKSEMFFDVLSMEGGSVSVIMFDIDHFKNVNDTFGHEAGDAVITLVANTAKEHIREGDLLGRYGGEEFIICLPDTPLPTAYELADNIRKEVSESIAVVNEEKISVTCSFGVTHALIKAGDRSQSIKTLMPRADQALYAAKKNGRNCVKIIA</sequence>
<gene>
    <name evidence="3" type="ORF">BS1321_26125</name>
</gene>
<protein>
    <submittedName>
        <fullName evidence="3">Sensor domain-containing diguanylate cyclase</fullName>
    </submittedName>
</protein>
<dbReference type="InterPro" id="IPR043128">
    <property type="entry name" value="Rev_trsase/Diguanyl_cyclase"/>
</dbReference>
<dbReference type="Gene3D" id="3.30.70.270">
    <property type="match status" value="1"/>
</dbReference>
<evidence type="ECO:0000259" key="2">
    <source>
        <dbReference type="PROSITE" id="PS50887"/>
    </source>
</evidence>
<keyword evidence="1" id="KW-0812">Transmembrane</keyword>
<dbReference type="Gene3D" id="3.30.450.20">
    <property type="entry name" value="PAS domain"/>
    <property type="match status" value="1"/>
</dbReference>
<dbReference type="GO" id="GO:1902201">
    <property type="term" value="P:negative regulation of bacterial-type flagellum-dependent cell motility"/>
    <property type="evidence" value="ECO:0007669"/>
    <property type="project" value="TreeGrafter"/>
</dbReference>
<dbReference type="Pfam" id="PF00990">
    <property type="entry name" value="GGDEF"/>
    <property type="match status" value="1"/>
</dbReference>
<proteinExistence type="predicted"/>
<organism evidence="3 4">
    <name type="scientific">Peribacillus simplex NBRC 15720 = DSM 1321</name>
    <dbReference type="NCBI Taxonomy" id="1349754"/>
    <lineage>
        <taxon>Bacteria</taxon>
        <taxon>Bacillati</taxon>
        <taxon>Bacillota</taxon>
        <taxon>Bacilli</taxon>
        <taxon>Bacillales</taxon>
        <taxon>Bacillaceae</taxon>
        <taxon>Peribacillus</taxon>
    </lineage>
</organism>
<dbReference type="CDD" id="cd01949">
    <property type="entry name" value="GGDEF"/>
    <property type="match status" value="1"/>
</dbReference>
<dbReference type="SUPFAM" id="SSF55785">
    <property type="entry name" value="PYP-like sensor domain (PAS domain)"/>
    <property type="match status" value="1"/>
</dbReference>
<dbReference type="Proteomes" id="UP000214618">
    <property type="component" value="Chromosome"/>
</dbReference>
<dbReference type="NCBIfam" id="TIGR00254">
    <property type="entry name" value="GGDEF"/>
    <property type="match status" value="1"/>
</dbReference>
<keyword evidence="1" id="KW-1133">Transmembrane helix</keyword>
<dbReference type="AlphaFoldDB" id="A0A223EPA3"/>
<feature type="transmembrane region" description="Helical" evidence="1">
    <location>
        <begin position="67"/>
        <end position="91"/>
    </location>
</feature>
<dbReference type="FunFam" id="3.30.70.270:FF:000001">
    <property type="entry name" value="Diguanylate cyclase domain protein"/>
    <property type="match status" value="1"/>
</dbReference>
<dbReference type="PANTHER" id="PTHR45138">
    <property type="entry name" value="REGULATORY COMPONENTS OF SENSORY TRANSDUCTION SYSTEM"/>
    <property type="match status" value="1"/>
</dbReference>
<feature type="transmembrane region" description="Helical" evidence="1">
    <location>
        <begin position="216"/>
        <end position="235"/>
    </location>
</feature>
<evidence type="ECO:0000313" key="3">
    <source>
        <dbReference type="EMBL" id="ASS97070.1"/>
    </source>
</evidence>
<feature type="domain" description="GGDEF" evidence="2">
    <location>
        <begin position="380"/>
        <end position="516"/>
    </location>
</feature>
<feature type="transmembrane region" description="Helical" evidence="1">
    <location>
        <begin position="145"/>
        <end position="165"/>
    </location>
</feature>
<keyword evidence="1" id="KW-0472">Membrane</keyword>
<dbReference type="InterPro" id="IPR035965">
    <property type="entry name" value="PAS-like_dom_sf"/>
</dbReference>
<name>A0A223EPA3_9BACI</name>
<dbReference type="GO" id="GO:0043709">
    <property type="term" value="P:cell adhesion involved in single-species biofilm formation"/>
    <property type="evidence" value="ECO:0007669"/>
    <property type="project" value="TreeGrafter"/>
</dbReference>
<dbReference type="InterPro" id="IPR029787">
    <property type="entry name" value="Nucleotide_cyclase"/>
</dbReference>
<feature type="transmembrane region" description="Helical" evidence="1">
    <location>
        <begin position="98"/>
        <end position="116"/>
    </location>
</feature>
<dbReference type="InterPro" id="IPR031621">
    <property type="entry name" value="HisKA_7TM"/>
</dbReference>
<dbReference type="GO" id="GO:0052621">
    <property type="term" value="F:diguanylate cyclase activity"/>
    <property type="evidence" value="ECO:0007669"/>
    <property type="project" value="TreeGrafter"/>
</dbReference>